<dbReference type="SUPFAM" id="SSF46955">
    <property type="entry name" value="Putative DNA-binding domain"/>
    <property type="match status" value="1"/>
</dbReference>
<dbReference type="Gene3D" id="3.90.530.10">
    <property type="entry name" value="XPA C-terminal domain"/>
    <property type="match status" value="1"/>
</dbReference>
<dbReference type="InterPro" id="IPR037129">
    <property type="entry name" value="XPA_sf"/>
</dbReference>
<dbReference type="InterPro" id="IPR009061">
    <property type="entry name" value="DNA-bd_dom_put_sf"/>
</dbReference>
<evidence type="ECO:0000313" key="5">
    <source>
        <dbReference type="Proteomes" id="UP001212841"/>
    </source>
</evidence>
<keyword evidence="2" id="KW-0862">Zinc</keyword>
<dbReference type="GO" id="GO:0005634">
    <property type="term" value="C:nucleus"/>
    <property type="evidence" value="ECO:0007669"/>
    <property type="project" value="UniProtKB-SubCell"/>
</dbReference>
<dbReference type="Proteomes" id="UP001212841">
    <property type="component" value="Unassembled WGS sequence"/>
</dbReference>
<gene>
    <name evidence="4" type="ORF">HK097_000068</name>
</gene>
<evidence type="ECO:0000256" key="3">
    <source>
        <dbReference type="ARBA" id="ARBA00023242"/>
    </source>
</evidence>
<comment type="subcellular location">
    <subcellularLocation>
        <location evidence="1">Nucleus</location>
    </subcellularLocation>
</comment>
<dbReference type="CDD" id="cd21075">
    <property type="entry name" value="DBD_XPA-like"/>
    <property type="match status" value="1"/>
</dbReference>
<keyword evidence="5" id="KW-1185">Reference proteome</keyword>
<organism evidence="4 5">
    <name type="scientific">Rhizophlyctis rosea</name>
    <dbReference type="NCBI Taxonomy" id="64517"/>
    <lineage>
        <taxon>Eukaryota</taxon>
        <taxon>Fungi</taxon>
        <taxon>Fungi incertae sedis</taxon>
        <taxon>Chytridiomycota</taxon>
        <taxon>Chytridiomycota incertae sedis</taxon>
        <taxon>Chytridiomycetes</taxon>
        <taxon>Rhizophlyctidales</taxon>
        <taxon>Rhizophlyctidaceae</taxon>
        <taxon>Rhizophlyctis</taxon>
    </lineage>
</organism>
<accession>A0AAD5X564</accession>
<evidence type="ECO:0000313" key="4">
    <source>
        <dbReference type="EMBL" id="KAJ3057140.1"/>
    </source>
</evidence>
<keyword evidence="3" id="KW-0539">Nucleus</keyword>
<reference evidence="4" key="1">
    <citation type="submission" date="2020-05" db="EMBL/GenBank/DDBJ databases">
        <title>Phylogenomic resolution of chytrid fungi.</title>
        <authorList>
            <person name="Stajich J.E."/>
            <person name="Amses K."/>
            <person name="Simmons R."/>
            <person name="Seto K."/>
            <person name="Myers J."/>
            <person name="Bonds A."/>
            <person name="Quandt C.A."/>
            <person name="Barry K."/>
            <person name="Liu P."/>
            <person name="Grigoriev I."/>
            <person name="Longcore J.E."/>
            <person name="James T.Y."/>
        </authorList>
    </citation>
    <scope>NUCLEOTIDE SEQUENCE</scope>
    <source>
        <strain evidence="4">JEL0318</strain>
    </source>
</reference>
<dbReference type="EMBL" id="JADGJD010000010">
    <property type="protein sequence ID" value="KAJ3057140.1"/>
    <property type="molecule type" value="Genomic_DNA"/>
</dbReference>
<evidence type="ECO:0000256" key="2">
    <source>
        <dbReference type="ARBA" id="ARBA00022833"/>
    </source>
</evidence>
<dbReference type="AlphaFoldDB" id="A0AAD5X564"/>
<sequence>MADESFWKLLYENSHPTVARPVNYGPWLPQAFTNPNNFLEILRGPEDLTPYNESHIYFNKYIGEVEGVCQACWTITDFRCPLSNDVVSQIKYRLKPFDFTELPYATLANRHSKRGKPMEMYLEKYVHQLAVQKHGGSDALAALQD</sequence>
<name>A0AAD5X564_9FUNG</name>
<protein>
    <submittedName>
        <fullName evidence="4">Uncharacterized protein</fullName>
    </submittedName>
</protein>
<proteinExistence type="predicted"/>
<evidence type="ECO:0000256" key="1">
    <source>
        <dbReference type="ARBA" id="ARBA00004123"/>
    </source>
</evidence>
<comment type="caution">
    <text evidence="4">The sequence shown here is derived from an EMBL/GenBank/DDBJ whole genome shotgun (WGS) entry which is preliminary data.</text>
</comment>